<keyword evidence="1" id="KW-1133">Transmembrane helix</keyword>
<feature type="transmembrane region" description="Helical" evidence="1">
    <location>
        <begin position="31"/>
        <end position="61"/>
    </location>
</feature>
<dbReference type="GO" id="GO:0015079">
    <property type="term" value="F:potassium ion transmembrane transporter activity"/>
    <property type="evidence" value="ECO:0007669"/>
    <property type="project" value="InterPro"/>
</dbReference>
<protein>
    <submittedName>
        <fullName evidence="2">Similar to Saccharomyces cerevisiae YML047C PRM6 Pheromone-regulated protein, predicted to have 2 transmembrane segments</fullName>
    </submittedName>
</protein>
<accession>A0A8H2VG74</accession>
<evidence type="ECO:0000313" key="3">
    <source>
        <dbReference type="Proteomes" id="UP000644660"/>
    </source>
</evidence>
<keyword evidence="1 2" id="KW-0812">Transmembrane</keyword>
<dbReference type="PANTHER" id="PTHR36424:SF1">
    <property type="entry name" value="LOW AFFINITY K(+) TRANSPORTER 1-RELATED"/>
    <property type="match status" value="1"/>
</dbReference>
<name>A0A8H2VG74_9SACH</name>
<feature type="transmembrane region" description="Helical" evidence="1">
    <location>
        <begin position="81"/>
        <end position="99"/>
    </location>
</feature>
<dbReference type="GO" id="GO:0005886">
    <property type="term" value="C:plasma membrane"/>
    <property type="evidence" value="ECO:0007669"/>
    <property type="project" value="InterPro"/>
</dbReference>
<dbReference type="Pfam" id="PF16944">
    <property type="entry name" value="KCH"/>
    <property type="match status" value="1"/>
</dbReference>
<comment type="caution">
    <text evidence="2">The sequence shown here is derived from an EMBL/GenBank/DDBJ whole genome shotgun (WGS) entry which is preliminary data.</text>
</comment>
<dbReference type="EMBL" id="CAEFZW010000004">
    <property type="protein sequence ID" value="CAB4254653.1"/>
    <property type="molecule type" value="Genomic_DNA"/>
</dbReference>
<proteinExistence type="predicted"/>
<dbReference type="PANTHER" id="PTHR36424">
    <property type="entry name" value="PHEROMONE-REGULATED MEMBRANE PROTEIN 6"/>
    <property type="match status" value="1"/>
</dbReference>
<dbReference type="OrthoDB" id="2128042at2759"/>
<feature type="transmembrane region" description="Helical" evidence="1">
    <location>
        <begin position="213"/>
        <end position="245"/>
    </location>
</feature>
<keyword evidence="1" id="KW-0472">Membrane</keyword>
<dbReference type="GeneID" id="64857656"/>
<reference evidence="2 3" key="1">
    <citation type="submission" date="2020-05" db="EMBL/GenBank/DDBJ databases">
        <authorList>
            <person name="Casaregola S."/>
            <person name="Devillers H."/>
            <person name="Grondin C."/>
        </authorList>
    </citation>
    <scope>NUCLEOTIDE SEQUENCE [LARGE SCALE GENOMIC DNA]</scope>
    <source>
        <strain evidence="2 3">CLIB 1767</strain>
    </source>
</reference>
<dbReference type="AlphaFoldDB" id="A0A8H2VG74"/>
<gene>
    <name evidence="2" type="ORF">KABA2_04S11220</name>
</gene>
<evidence type="ECO:0000313" key="2">
    <source>
        <dbReference type="EMBL" id="CAB4254653.1"/>
    </source>
</evidence>
<evidence type="ECO:0000256" key="1">
    <source>
        <dbReference type="SAM" id="Phobius"/>
    </source>
</evidence>
<organism evidence="2 3">
    <name type="scientific">Maudiozyma barnettii</name>
    <dbReference type="NCBI Taxonomy" id="61262"/>
    <lineage>
        <taxon>Eukaryota</taxon>
        <taxon>Fungi</taxon>
        <taxon>Dikarya</taxon>
        <taxon>Ascomycota</taxon>
        <taxon>Saccharomycotina</taxon>
        <taxon>Saccharomycetes</taxon>
        <taxon>Saccharomycetales</taxon>
        <taxon>Saccharomycetaceae</taxon>
        <taxon>Maudiozyma</taxon>
    </lineage>
</organism>
<dbReference type="RefSeq" id="XP_041406497.1">
    <property type="nucleotide sequence ID" value="XM_041550563.1"/>
</dbReference>
<sequence>MFYHEWKYSINPKKFDDVNLTQFRNTRIKTVLSYIFGVWFILILKLAFLVSDCYTCIKLLAYNSWSNNVIKPYLPFHISKWLFSGCIFASFVLMLWEIISGIRVLRTRNIALCYVNNFARLVQSITDYSKFCIMDKITPSTSFEKWTFFIFFELKDCIGILFTDTPRQVINALTLWSVVITTNRNDLDLGDLQSFSDVLSRIRYIAKYNHAEAVLLSFMLFSYAIWLFFIAKLIVAIIFSPFVYYKLIKRGNCTSIREFCCISIGVNIDSIVTIQKEKYDRYDSASILRLNFYDDESQLETHIMKTSKFGKYDIEKVGSRSSSVSLSNAMFLNDDDNSSFKLYHSNNSEPLILDEPKRITSIIYGTNSQMHHFLPEKNKFNNSASRPKPDVFIDTNMIDSKSHKDNHVFTPDKAYFRAK</sequence>
<dbReference type="InterPro" id="IPR031606">
    <property type="entry name" value="Kch1/2"/>
</dbReference>
<keyword evidence="3" id="KW-1185">Reference proteome</keyword>
<dbReference type="Proteomes" id="UP000644660">
    <property type="component" value="Unassembled WGS sequence"/>
</dbReference>